<organism evidence="2 3">
    <name type="scientific">Algibacter lectus</name>
    <dbReference type="NCBI Taxonomy" id="221126"/>
    <lineage>
        <taxon>Bacteria</taxon>
        <taxon>Pseudomonadati</taxon>
        <taxon>Bacteroidota</taxon>
        <taxon>Flavobacteriia</taxon>
        <taxon>Flavobacteriales</taxon>
        <taxon>Flavobacteriaceae</taxon>
        <taxon>Algibacter</taxon>
    </lineage>
</organism>
<dbReference type="GO" id="GO:0003677">
    <property type="term" value="F:DNA binding"/>
    <property type="evidence" value="ECO:0007669"/>
    <property type="project" value="InterPro"/>
</dbReference>
<protein>
    <submittedName>
        <fullName evidence="2">Transposase</fullName>
    </submittedName>
</protein>
<dbReference type="Proteomes" id="UP000029643">
    <property type="component" value="Unassembled WGS sequence"/>
</dbReference>
<name>A0A090WM14_9FLAO</name>
<gene>
    <name evidence="2" type="ORF">JCM19274_4971</name>
</gene>
<dbReference type="EMBL" id="BBNU01000001">
    <property type="protein sequence ID" value="GAL77258.1"/>
    <property type="molecule type" value="Genomic_DNA"/>
</dbReference>
<comment type="caution">
    <text evidence="2">The sequence shown here is derived from an EMBL/GenBank/DDBJ whole genome shotgun (WGS) entry which is preliminary data.</text>
</comment>
<proteinExistence type="predicted"/>
<accession>A0A090WM14</accession>
<keyword evidence="1" id="KW-0233">DNA recombination</keyword>
<dbReference type="GO" id="GO:0006310">
    <property type="term" value="P:DNA recombination"/>
    <property type="evidence" value="ECO:0007669"/>
    <property type="project" value="UniProtKB-KW"/>
</dbReference>
<evidence type="ECO:0000313" key="2">
    <source>
        <dbReference type="EMBL" id="GAL77258.1"/>
    </source>
</evidence>
<dbReference type="SUPFAM" id="SSF56349">
    <property type="entry name" value="DNA breaking-rejoining enzymes"/>
    <property type="match status" value="1"/>
</dbReference>
<dbReference type="GO" id="GO:0015074">
    <property type="term" value="P:DNA integration"/>
    <property type="evidence" value="ECO:0007669"/>
    <property type="project" value="InterPro"/>
</dbReference>
<sequence>MLSNGVPIETVSKLLGHTKLSTTQLYARVVESKISDDINRLLKRFEQKRSKAIGNC</sequence>
<reference evidence="2 3" key="1">
    <citation type="journal article" date="2014" name="Genome Announc.">
        <title>Draft Genome Sequences of Marine Flavobacterium Algibacter lectus Strains SS8 and NR4.</title>
        <authorList>
            <person name="Takatani N."/>
            <person name="Nakanishi M."/>
            <person name="Meirelles P."/>
            <person name="Mino S."/>
            <person name="Suda W."/>
            <person name="Oshima K."/>
            <person name="Hattori M."/>
            <person name="Ohkuma M."/>
            <person name="Hosokawa M."/>
            <person name="Miyashita K."/>
            <person name="Thompson F.L."/>
            <person name="Niwa A."/>
            <person name="Sawabe T."/>
            <person name="Sawabe T."/>
        </authorList>
    </citation>
    <scope>NUCLEOTIDE SEQUENCE [LARGE SCALE GENOMIC DNA]</scope>
    <source>
        <strain evidence="3">JCM19274</strain>
    </source>
</reference>
<dbReference type="InterPro" id="IPR011010">
    <property type="entry name" value="DNA_brk_join_enz"/>
</dbReference>
<evidence type="ECO:0000313" key="3">
    <source>
        <dbReference type="Proteomes" id="UP000029643"/>
    </source>
</evidence>
<evidence type="ECO:0000256" key="1">
    <source>
        <dbReference type="ARBA" id="ARBA00023172"/>
    </source>
</evidence>
<dbReference type="Gene3D" id="1.10.443.10">
    <property type="entry name" value="Intergrase catalytic core"/>
    <property type="match status" value="1"/>
</dbReference>
<dbReference type="AlphaFoldDB" id="A0A090WM14"/>
<dbReference type="InterPro" id="IPR013762">
    <property type="entry name" value="Integrase-like_cat_sf"/>
</dbReference>